<evidence type="ECO:0000313" key="2">
    <source>
        <dbReference type="Proteomes" id="UP000533724"/>
    </source>
</evidence>
<organism evidence="1 2">
    <name type="scientific">Rhizobium esperanzae</name>
    <dbReference type="NCBI Taxonomy" id="1967781"/>
    <lineage>
        <taxon>Bacteria</taxon>
        <taxon>Pseudomonadati</taxon>
        <taxon>Pseudomonadota</taxon>
        <taxon>Alphaproteobacteria</taxon>
        <taxon>Hyphomicrobiales</taxon>
        <taxon>Rhizobiaceae</taxon>
        <taxon>Rhizobium/Agrobacterium group</taxon>
        <taxon>Rhizobium</taxon>
    </lineage>
</organism>
<dbReference type="EMBL" id="JACIHI010000020">
    <property type="protein sequence ID" value="MBB4442998.1"/>
    <property type="molecule type" value="Genomic_DNA"/>
</dbReference>
<reference evidence="1 2" key="1">
    <citation type="submission" date="2020-08" db="EMBL/GenBank/DDBJ databases">
        <title>Genomic Encyclopedia of Type Strains, Phase IV (KMG-V): Genome sequencing to study the core and pangenomes of soil and plant-associated prokaryotes.</title>
        <authorList>
            <person name="Whitman W."/>
        </authorList>
    </citation>
    <scope>NUCLEOTIDE SEQUENCE [LARGE SCALE GENOMIC DNA]</scope>
    <source>
        <strain evidence="1 2">SEMIA 414</strain>
    </source>
</reference>
<dbReference type="Proteomes" id="UP000533724">
    <property type="component" value="Unassembled WGS sequence"/>
</dbReference>
<name>A0A7W6URL6_9HYPH</name>
<dbReference type="AlphaFoldDB" id="A0A7W6URL6"/>
<sequence length="60" mass="7049">MIPLDCGISQRPDFIDDRSHFGHWEGDLLIFRRELGETNVTSLVERKSRYTVMIKNRMPA</sequence>
<proteinExistence type="predicted"/>
<gene>
    <name evidence="1" type="ORF">GGE15_006298</name>
</gene>
<protein>
    <submittedName>
        <fullName evidence="1">IS30 family transposase</fullName>
    </submittedName>
</protein>
<evidence type="ECO:0000313" key="1">
    <source>
        <dbReference type="EMBL" id="MBB4442998.1"/>
    </source>
</evidence>
<comment type="caution">
    <text evidence="1">The sequence shown here is derived from an EMBL/GenBank/DDBJ whole genome shotgun (WGS) entry which is preliminary data.</text>
</comment>
<accession>A0A7W6URL6</accession>